<organism evidence="1 2">
    <name type="scientific">Nocardia higoensis</name>
    <dbReference type="NCBI Taxonomy" id="228599"/>
    <lineage>
        <taxon>Bacteria</taxon>
        <taxon>Bacillati</taxon>
        <taxon>Actinomycetota</taxon>
        <taxon>Actinomycetes</taxon>
        <taxon>Mycobacteriales</taxon>
        <taxon>Nocardiaceae</taxon>
        <taxon>Nocardia</taxon>
    </lineage>
</organism>
<dbReference type="EMBL" id="JADLQN010000001">
    <property type="protein sequence ID" value="MBF6354926.1"/>
    <property type="molecule type" value="Genomic_DNA"/>
</dbReference>
<evidence type="ECO:0000313" key="2">
    <source>
        <dbReference type="Proteomes" id="UP000707731"/>
    </source>
</evidence>
<reference evidence="1 2" key="1">
    <citation type="submission" date="2020-10" db="EMBL/GenBank/DDBJ databases">
        <title>Identification of Nocardia species via Next-generation sequencing and recognition of intraspecies genetic diversity.</title>
        <authorList>
            <person name="Li P."/>
            <person name="Li P."/>
            <person name="Lu B."/>
        </authorList>
    </citation>
    <scope>NUCLEOTIDE SEQUENCE [LARGE SCALE GENOMIC DNA]</scope>
    <source>
        <strain evidence="1 2">BJ06-0143</strain>
    </source>
</reference>
<sequence length="436" mass="48055">MTEPPTQTQVRAWEPWKISEAGDEMKARNTDFLTLIDSAVTQIRDAGIHWDGDAYWSAYDRVAGDRDNGNKVKQAVDTLADAMICGGTTLTNYRRILFDKVALAAEDGFIVSDSWAVKALNDFTEDRETDRTHHQTAVTTALNEMLGAQTDINTAITVAANEVRTRGNSLGEGDAVAPQSTLGNNANGLVGQLHEISDPDILAPGQTSPSQQKIDAKYDYYKSLIERNGGIVDTGIDQKNMVAIRRETNTFANNGQGIYDDKAVLIWVDDHGIKHVSEYKANTDPTARYIDNPNETRDVNGDGTKELGRLPAGTYEYGHNWFKNKHDTVGDGNVFTMPEDARVAAEYDTNHDGLFNDNAFGEGGESMFWHCGREGDVASAGCQTMPPDDWSRFVTDMGVSLTDKYTGDQVPLRYTLVNENRANGNTEYRDVEEGMA</sequence>
<gene>
    <name evidence="1" type="ORF">IU449_10270</name>
</gene>
<comment type="caution">
    <text evidence="1">The sequence shown here is derived from an EMBL/GenBank/DDBJ whole genome shotgun (WGS) entry which is preliminary data.</text>
</comment>
<protein>
    <submittedName>
        <fullName evidence="1">Uncharacterized protein</fullName>
    </submittedName>
</protein>
<accession>A0ABS0D956</accession>
<dbReference type="Proteomes" id="UP000707731">
    <property type="component" value="Unassembled WGS sequence"/>
</dbReference>
<keyword evidence="2" id="KW-1185">Reference proteome</keyword>
<proteinExistence type="predicted"/>
<evidence type="ECO:0000313" key="1">
    <source>
        <dbReference type="EMBL" id="MBF6354926.1"/>
    </source>
</evidence>
<name>A0ABS0D956_9NOCA</name>
<dbReference type="RefSeq" id="WP_195001601.1">
    <property type="nucleotide sequence ID" value="NZ_JADLQN010000001.1"/>
</dbReference>